<comment type="cofactor">
    <cofactor evidence="10 11">
        <name>Mn(2+)</name>
        <dbReference type="ChEBI" id="CHEBI:29035"/>
    </cofactor>
    <text evidence="10 11">Binds 2 manganese ions per subunit.</text>
</comment>
<comment type="subunit">
    <text evidence="11">Monomer.</text>
</comment>
<keyword evidence="1 11" id="KW-0436">Ligase</keyword>
<dbReference type="GO" id="GO:0006396">
    <property type="term" value="P:RNA processing"/>
    <property type="evidence" value="ECO:0007669"/>
    <property type="project" value="InterPro"/>
</dbReference>
<dbReference type="GO" id="GO:0170057">
    <property type="term" value="F:RNA ligase (GTP) activity"/>
    <property type="evidence" value="ECO:0007669"/>
    <property type="project" value="UniProtKB-EC"/>
</dbReference>
<dbReference type="SUPFAM" id="SSF103365">
    <property type="entry name" value="Hypothetical protein PH1602"/>
    <property type="match status" value="1"/>
</dbReference>
<dbReference type="GO" id="GO:0042245">
    <property type="term" value="P:RNA repair"/>
    <property type="evidence" value="ECO:0007669"/>
    <property type="project" value="UniProtKB-KW"/>
</dbReference>
<evidence type="ECO:0000256" key="3">
    <source>
        <dbReference type="ARBA" id="ARBA00022741"/>
    </source>
</evidence>
<evidence type="ECO:0000313" key="13">
    <source>
        <dbReference type="Proteomes" id="UP000198660"/>
    </source>
</evidence>
<feature type="binding site" evidence="9">
    <location>
        <position position="511"/>
    </location>
    <ligand>
        <name>GMP</name>
        <dbReference type="ChEBI" id="CHEBI:58115"/>
    </ligand>
</feature>
<reference evidence="13" key="1">
    <citation type="submission" date="2016-10" db="EMBL/GenBank/DDBJ databases">
        <authorList>
            <person name="Varghese N."/>
            <person name="Submissions S."/>
        </authorList>
    </citation>
    <scope>NUCLEOTIDE SEQUENCE [LARGE SCALE GENOMIC DNA]</scope>
    <source>
        <strain evidence="13">DSM 45789</strain>
    </source>
</reference>
<dbReference type="GO" id="GO:0005525">
    <property type="term" value="F:GTP binding"/>
    <property type="evidence" value="ECO:0007669"/>
    <property type="project" value="UniProtKB-KW"/>
</dbReference>
<keyword evidence="13" id="KW-1185">Reference proteome</keyword>
<evidence type="ECO:0000256" key="7">
    <source>
        <dbReference type="ARBA" id="ARBA00047746"/>
    </source>
</evidence>
<feature type="binding site" evidence="9">
    <location>
        <position position="414"/>
    </location>
    <ligand>
        <name>GMP</name>
        <dbReference type="ChEBI" id="CHEBI:58115"/>
    </ligand>
</feature>
<feature type="binding site" evidence="10">
    <location>
        <position position="239"/>
    </location>
    <ligand>
        <name>Mn(2+)</name>
        <dbReference type="ChEBI" id="CHEBI:29035"/>
        <label>1</label>
    </ligand>
</feature>
<evidence type="ECO:0000256" key="9">
    <source>
        <dbReference type="PIRSR" id="PIRSR601233-2"/>
    </source>
</evidence>
<comment type="similarity">
    <text evidence="11">Belongs to the RtcB family.</text>
</comment>
<feature type="binding site" evidence="9">
    <location>
        <begin position="362"/>
        <end position="363"/>
    </location>
    <ligand>
        <name>GMP</name>
        <dbReference type="ChEBI" id="CHEBI:58115"/>
    </ligand>
</feature>
<protein>
    <recommendedName>
        <fullName evidence="11">tRNA-splicing ligase RtcB</fullName>
        <ecNumber evidence="11">6.5.1.-</ecNumber>
    </recommendedName>
</protein>
<keyword evidence="3 9" id="KW-0547">Nucleotide-binding</keyword>
<evidence type="ECO:0000256" key="6">
    <source>
        <dbReference type="ARBA" id="ARBA00023211"/>
    </source>
</evidence>
<evidence type="ECO:0000256" key="8">
    <source>
        <dbReference type="PIRSR" id="PIRSR601233-1"/>
    </source>
</evidence>
<dbReference type="GO" id="GO:0003972">
    <property type="term" value="F:RNA ligase (ATP) activity"/>
    <property type="evidence" value="ECO:0007669"/>
    <property type="project" value="TreeGrafter"/>
</dbReference>
<proteinExistence type="inferred from homology"/>
<evidence type="ECO:0000256" key="4">
    <source>
        <dbReference type="ARBA" id="ARBA00022800"/>
    </source>
</evidence>
<evidence type="ECO:0000313" key="12">
    <source>
        <dbReference type="EMBL" id="SFS60659.1"/>
    </source>
</evidence>
<sequence length="513" mass="57211">MNENDSLIFNMSDRADTPSRIPFVVQVVVIQIVKELMDLYTDHGNNHKEIPLPAGRLHVFANDEIFASLGAKVYDMADNNLRIPGNIHMSYTPDAHVGIGTCIGTTAVWDMADGYVSPSIVGSDIGCGMRVHLTPLSKEDILDKKVRRELIRAVEKMVPVNNRSASTYQDIDLEKVVTHGLKGLPQQYIPDAYTPNRKTSISHVENAQFTFDTDYLEYIQSPQWGRGKKQIGTLGGGNHFIEFQVIEIEEEQREIADKWGMKDGQVVVMIHSGSRAWGAMMGREYKKDFEIWMSKKGIGTRDPNLVFAPINTDEGQRYLNLMYSALNYAVINRHMIAYGVLEGMKEVFGSKVEMPVLYDLMHNYALEEKHDGKSRLVHRKGTTRALPPGHSLNATPYQETGHPVLIPGSMGTASYILVGQSEGVKNYYSVCHGAGRIRSRRATKEQVTVDEFSSSMKVGTDEEILVNHRSLQTILDESPQAYKDVDQIIDSVVGANLATVVARCRPLAVIKGV</sequence>
<keyword evidence="4" id="KW-0692">RNA repair</keyword>
<dbReference type="EMBL" id="FPAA01000004">
    <property type="protein sequence ID" value="SFS60659.1"/>
    <property type="molecule type" value="Genomic_DNA"/>
</dbReference>
<dbReference type="Pfam" id="PF01139">
    <property type="entry name" value="RtcB"/>
    <property type="match status" value="1"/>
</dbReference>
<feature type="binding site" evidence="9">
    <location>
        <begin position="432"/>
        <end position="435"/>
    </location>
    <ligand>
        <name>GMP</name>
        <dbReference type="ChEBI" id="CHEBI:58115"/>
    </ligand>
</feature>
<accession>A0A1I6R7I3</accession>
<dbReference type="PANTHER" id="PTHR11118:SF1">
    <property type="entry name" value="RNA-SPLICING LIGASE RTCB HOMOLOG"/>
    <property type="match status" value="1"/>
</dbReference>
<feature type="binding site" evidence="10">
    <location>
        <position position="362"/>
    </location>
    <ligand>
        <name>Mn(2+)</name>
        <dbReference type="ChEBI" id="CHEBI:29035"/>
        <label>2</label>
    </ligand>
</feature>
<feature type="active site" description="GMP-histidine intermediate" evidence="8">
    <location>
        <position position="432"/>
    </location>
</feature>
<dbReference type="Gene3D" id="3.90.1860.10">
    <property type="entry name" value="tRNA-splicing ligase RtcB"/>
    <property type="match status" value="1"/>
</dbReference>
<comment type="catalytic activity">
    <reaction evidence="7">
        <text>a 3'-end 3'-phospho-ribonucleotide-RNA + a 5'-end dephospho-ribonucleoside-RNA + GTP = a ribonucleotidyl-ribonucleotide-RNA + GMP + diphosphate</text>
        <dbReference type="Rhea" id="RHEA:68076"/>
        <dbReference type="Rhea" id="RHEA-COMP:10463"/>
        <dbReference type="Rhea" id="RHEA-COMP:13936"/>
        <dbReference type="Rhea" id="RHEA-COMP:17355"/>
        <dbReference type="ChEBI" id="CHEBI:33019"/>
        <dbReference type="ChEBI" id="CHEBI:37565"/>
        <dbReference type="ChEBI" id="CHEBI:58115"/>
        <dbReference type="ChEBI" id="CHEBI:83062"/>
        <dbReference type="ChEBI" id="CHEBI:138284"/>
        <dbReference type="ChEBI" id="CHEBI:173118"/>
        <dbReference type="EC" id="6.5.1.8"/>
    </reaction>
</comment>
<dbReference type="Proteomes" id="UP000198660">
    <property type="component" value="Unassembled WGS sequence"/>
</dbReference>
<keyword evidence="6 10" id="KW-0464">Manganese</keyword>
<keyword evidence="2 10" id="KW-0479">Metal-binding</keyword>
<organism evidence="12 13">
    <name type="scientific">Marininema halotolerans</name>
    <dbReference type="NCBI Taxonomy" id="1155944"/>
    <lineage>
        <taxon>Bacteria</taxon>
        <taxon>Bacillati</taxon>
        <taxon>Bacillota</taxon>
        <taxon>Bacilli</taxon>
        <taxon>Bacillales</taxon>
        <taxon>Thermoactinomycetaceae</taxon>
        <taxon>Marininema</taxon>
    </lineage>
</organism>
<dbReference type="EC" id="6.5.1.-" evidence="11"/>
<evidence type="ECO:0000256" key="2">
    <source>
        <dbReference type="ARBA" id="ARBA00022723"/>
    </source>
</evidence>
<dbReference type="InterPro" id="IPR001233">
    <property type="entry name" value="RtcB"/>
</dbReference>
<keyword evidence="5 9" id="KW-0342">GTP-binding</keyword>
<feature type="binding site" evidence="10">
    <location>
        <position position="124"/>
    </location>
    <ligand>
        <name>Mn(2+)</name>
        <dbReference type="ChEBI" id="CHEBI:29035"/>
        <label>1</label>
    </ligand>
</feature>
<feature type="binding site" evidence="9">
    <location>
        <begin position="407"/>
        <end position="410"/>
    </location>
    <ligand>
        <name>GMP</name>
        <dbReference type="ChEBI" id="CHEBI:58115"/>
    </ligand>
</feature>
<name>A0A1I6R7I3_9BACL</name>
<gene>
    <name evidence="11" type="primary">rtcB</name>
    <name evidence="12" type="ORF">SAMN05444972_104220</name>
</gene>
<feature type="binding site" evidence="9">
    <location>
        <begin position="238"/>
        <end position="242"/>
    </location>
    <ligand>
        <name>GMP</name>
        <dbReference type="ChEBI" id="CHEBI:58115"/>
    </ligand>
</feature>
<evidence type="ECO:0000256" key="5">
    <source>
        <dbReference type="ARBA" id="ARBA00023134"/>
    </source>
</evidence>
<dbReference type="GO" id="GO:0046872">
    <property type="term" value="F:metal ion binding"/>
    <property type="evidence" value="ECO:0007669"/>
    <property type="project" value="UniProtKB-UniRule"/>
</dbReference>
<evidence type="ECO:0000256" key="10">
    <source>
        <dbReference type="PIRSR" id="PIRSR601233-3"/>
    </source>
</evidence>
<dbReference type="InterPro" id="IPR036025">
    <property type="entry name" value="RtcB-like_sf"/>
</dbReference>
<dbReference type="AlphaFoldDB" id="A0A1I6R7I3"/>
<evidence type="ECO:0000256" key="11">
    <source>
        <dbReference type="RuleBase" id="RU371113"/>
    </source>
</evidence>
<feature type="binding site" evidence="10">
    <location>
        <position position="271"/>
    </location>
    <ligand>
        <name>Mn(2+)</name>
        <dbReference type="ChEBI" id="CHEBI:29035"/>
        <label>2</label>
    </ligand>
</feature>
<dbReference type="PANTHER" id="PTHR11118">
    <property type="entry name" value="RNA-SPLICING LIGASE RTCB HOMOLOG"/>
    <property type="match status" value="1"/>
</dbReference>
<evidence type="ECO:0000256" key="1">
    <source>
        <dbReference type="ARBA" id="ARBA00022598"/>
    </source>
</evidence>